<evidence type="ECO:0000313" key="2">
    <source>
        <dbReference type="Ensembl" id="ENSMMOP00000005944.1"/>
    </source>
</evidence>
<feature type="transmembrane region" description="Helical" evidence="1">
    <location>
        <begin position="69"/>
        <end position="87"/>
    </location>
</feature>
<dbReference type="Proteomes" id="UP000261620">
    <property type="component" value="Unplaced"/>
</dbReference>
<reference evidence="2" key="2">
    <citation type="submission" date="2025-09" db="UniProtKB">
        <authorList>
            <consortium name="Ensembl"/>
        </authorList>
    </citation>
    <scope>IDENTIFICATION</scope>
</reference>
<accession>A0A3Q3WB76</accession>
<keyword evidence="1" id="KW-1133">Transmembrane helix</keyword>
<keyword evidence="1" id="KW-0812">Transmembrane</keyword>
<keyword evidence="1" id="KW-0472">Membrane</keyword>
<protein>
    <submittedName>
        <fullName evidence="2">Uncharacterized protein</fullName>
    </submittedName>
</protein>
<organism evidence="2 3">
    <name type="scientific">Mola mola</name>
    <name type="common">Ocean sunfish</name>
    <name type="synonym">Tetraodon mola</name>
    <dbReference type="NCBI Taxonomy" id="94237"/>
    <lineage>
        <taxon>Eukaryota</taxon>
        <taxon>Metazoa</taxon>
        <taxon>Chordata</taxon>
        <taxon>Craniata</taxon>
        <taxon>Vertebrata</taxon>
        <taxon>Euteleostomi</taxon>
        <taxon>Actinopterygii</taxon>
        <taxon>Neopterygii</taxon>
        <taxon>Teleostei</taxon>
        <taxon>Neoteleostei</taxon>
        <taxon>Acanthomorphata</taxon>
        <taxon>Eupercaria</taxon>
        <taxon>Tetraodontiformes</taxon>
        <taxon>Molidae</taxon>
        <taxon>Mola</taxon>
    </lineage>
</organism>
<evidence type="ECO:0000256" key="1">
    <source>
        <dbReference type="SAM" id="Phobius"/>
    </source>
</evidence>
<proteinExistence type="predicted"/>
<evidence type="ECO:0000313" key="3">
    <source>
        <dbReference type="Proteomes" id="UP000261620"/>
    </source>
</evidence>
<dbReference type="AlphaFoldDB" id="A0A3Q3WB76"/>
<dbReference type="Ensembl" id="ENSMMOT00000006053.1">
    <property type="protein sequence ID" value="ENSMMOP00000005944.1"/>
    <property type="gene ID" value="ENSMMOG00000004663.1"/>
</dbReference>
<sequence>CKRKTKKCAPSLLFPSEGGNAAAEQRAAFSHTPRYPRSCYTFTAFKSLPNIVTIISTDPAPIIVGKHILLQKIFFFFFFFCIMLNVFECLME</sequence>
<reference evidence="2" key="1">
    <citation type="submission" date="2025-08" db="UniProtKB">
        <authorList>
            <consortium name="Ensembl"/>
        </authorList>
    </citation>
    <scope>IDENTIFICATION</scope>
</reference>
<keyword evidence="3" id="KW-1185">Reference proteome</keyword>
<name>A0A3Q3WB76_MOLML</name>